<dbReference type="PANTHER" id="PTHR45889">
    <property type="entry name" value="IG-LIKE DOMAIN-CONTAINING PROTEIN"/>
    <property type="match status" value="1"/>
</dbReference>
<dbReference type="PROSITE" id="PS50835">
    <property type="entry name" value="IG_LIKE"/>
    <property type="match status" value="2"/>
</dbReference>
<dbReference type="Pfam" id="PF08205">
    <property type="entry name" value="C2-set_2"/>
    <property type="match status" value="1"/>
</dbReference>
<dbReference type="Proteomes" id="UP000759131">
    <property type="component" value="Unassembled WGS sequence"/>
</dbReference>
<gene>
    <name evidence="6" type="ORF">OSB1V03_LOCUS20639</name>
</gene>
<comment type="subcellular location">
    <subcellularLocation>
        <location evidence="1">Membrane</location>
        <topology evidence="1">Single-pass membrane protein</topology>
    </subcellularLocation>
</comment>
<accession>A0A7R9LPZ0</accession>
<dbReference type="InterPro" id="IPR003599">
    <property type="entry name" value="Ig_sub"/>
</dbReference>
<keyword evidence="3" id="KW-1015">Disulfide bond</keyword>
<dbReference type="InterPro" id="IPR013098">
    <property type="entry name" value="Ig_I-set"/>
</dbReference>
<dbReference type="Pfam" id="PF07679">
    <property type="entry name" value="I-set"/>
    <property type="match status" value="1"/>
</dbReference>
<dbReference type="InterPro" id="IPR007110">
    <property type="entry name" value="Ig-like_dom"/>
</dbReference>
<evidence type="ECO:0000313" key="6">
    <source>
        <dbReference type="EMBL" id="CAD7645716.1"/>
    </source>
</evidence>
<dbReference type="InterPro" id="IPR013162">
    <property type="entry name" value="CD80_C2-set"/>
</dbReference>
<proteinExistence type="predicted"/>
<evidence type="ECO:0000256" key="4">
    <source>
        <dbReference type="SAM" id="MobiDB-lite"/>
    </source>
</evidence>
<feature type="non-terminal residue" evidence="6">
    <location>
        <position position="1"/>
    </location>
</feature>
<organism evidence="6">
    <name type="scientific">Medioppia subpectinata</name>
    <dbReference type="NCBI Taxonomy" id="1979941"/>
    <lineage>
        <taxon>Eukaryota</taxon>
        <taxon>Metazoa</taxon>
        <taxon>Ecdysozoa</taxon>
        <taxon>Arthropoda</taxon>
        <taxon>Chelicerata</taxon>
        <taxon>Arachnida</taxon>
        <taxon>Acari</taxon>
        <taxon>Acariformes</taxon>
        <taxon>Sarcoptiformes</taxon>
        <taxon>Oribatida</taxon>
        <taxon>Brachypylina</taxon>
        <taxon>Oppioidea</taxon>
        <taxon>Oppiidae</taxon>
        <taxon>Medioppia</taxon>
    </lineage>
</organism>
<feature type="domain" description="Ig-like" evidence="5">
    <location>
        <begin position="95"/>
        <end position="191"/>
    </location>
</feature>
<sequence>MSPKEPKSGSQVEMVCETGSSNPESVVTWWRDGFLLNGHQDGIIDGLYGGKTTRNILRLNVTSDDDGAVLTCQATNRVLQQSVHDATTLSIQFAPEFLTSPLTQFDITEGQSSLINLTARGNPSHIQYKWSRQPDTGSAGDTTTGAPIDSSRLQTEGPVLNISQALRSDSGVYKLFAQNDLGFSETAIKINVHFRSFNRKLLPLFPSDSAQILKVSDLVMVDEWSNAYLECTVDANPTTDTTITWRRKVRNESDTALITQEIDSMRMRT</sequence>
<dbReference type="SMART" id="SM00409">
    <property type="entry name" value="IG"/>
    <property type="match status" value="2"/>
</dbReference>
<feature type="domain" description="Ig-like" evidence="5">
    <location>
        <begin position="1"/>
        <end position="90"/>
    </location>
</feature>
<keyword evidence="2" id="KW-0472">Membrane</keyword>
<feature type="region of interest" description="Disordered" evidence="4">
    <location>
        <begin position="130"/>
        <end position="151"/>
    </location>
</feature>
<dbReference type="Gene3D" id="2.60.40.10">
    <property type="entry name" value="Immunoglobulins"/>
    <property type="match status" value="2"/>
</dbReference>
<dbReference type="EMBL" id="OC889495">
    <property type="protein sequence ID" value="CAD7645716.1"/>
    <property type="molecule type" value="Genomic_DNA"/>
</dbReference>
<dbReference type="InterPro" id="IPR036179">
    <property type="entry name" value="Ig-like_dom_sf"/>
</dbReference>
<evidence type="ECO:0000256" key="3">
    <source>
        <dbReference type="ARBA" id="ARBA00023157"/>
    </source>
</evidence>
<evidence type="ECO:0000259" key="5">
    <source>
        <dbReference type="PROSITE" id="PS50835"/>
    </source>
</evidence>
<evidence type="ECO:0000256" key="1">
    <source>
        <dbReference type="ARBA" id="ARBA00004167"/>
    </source>
</evidence>
<protein>
    <recommendedName>
        <fullName evidence="5">Ig-like domain-containing protein</fullName>
    </recommendedName>
</protein>
<dbReference type="EMBL" id="CAJPIZ010034920">
    <property type="protein sequence ID" value="CAG2120693.1"/>
    <property type="molecule type" value="Genomic_DNA"/>
</dbReference>
<name>A0A7R9LPZ0_9ACAR</name>
<dbReference type="OrthoDB" id="6421336at2759"/>
<evidence type="ECO:0000256" key="2">
    <source>
        <dbReference type="ARBA" id="ARBA00023136"/>
    </source>
</evidence>
<reference evidence="6" key="1">
    <citation type="submission" date="2020-11" db="EMBL/GenBank/DDBJ databases">
        <authorList>
            <person name="Tran Van P."/>
        </authorList>
    </citation>
    <scope>NUCLEOTIDE SEQUENCE</scope>
</reference>
<keyword evidence="7" id="KW-1185">Reference proteome</keyword>
<evidence type="ECO:0000313" key="7">
    <source>
        <dbReference type="Proteomes" id="UP000759131"/>
    </source>
</evidence>
<dbReference type="PANTHER" id="PTHR45889:SF8">
    <property type="entry name" value="IG-LIKE DOMAIN-CONTAINING PROTEIN"/>
    <property type="match status" value="1"/>
</dbReference>
<dbReference type="GO" id="GO:0016020">
    <property type="term" value="C:membrane"/>
    <property type="evidence" value="ECO:0007669"/>
    <property type="project" value="UniProtKB-SubCell"/>
</dbReference>
<dbReference type="InterPro" id="IPR013783">
    <property type="entry name" value="Ig-like_fold"/>
</dbReference>
<dbReference type="AlphaFoldDB" id="A0A7R9LPZ0"/>
<dbReference type="SUPFAM" id="SSF48726">
    <property type="entry name" value="Immunoglobulin"/>
    <property type="match status" value="2"/>
</dbReference>
<feature type="compositionally biased region" description="Low complexity" evidence="4">
    <location>
        <begin position="135"/>
        <end position="146"/>
    </location>
</feature>